<organism evidence="1 2">
    <name type="scientific">Naganishia adeliensis</name>
    <dbReference type="NCBI Taxonomy" id="92952"/>
    <lineage>
        <taxon>Eukaryota</taxon>
        <taxon>Fungi</taxon>
        <taxon>Dikarya</taxon>
        <taxon>Basidiomycota</taxon>
        <taxon>Agaricomycotina</taxon>
        <taxon>Tremellomycetes</taxon>
        <taxon>Filobasidiales</taxon>
        <taxon>Filobasidiaceae</taxon>
        <taxon>Naganishia</taxon>
    </lineage>
</organism>
<dbReference type="EMBL" id="JASBWS010000099">
    <property type="protein sequence ID" value="KAJ9097870.1"/>
    <property type="molecule type" value="Genomic_DNA"/>
</dbReference>
<evidence type="ECO:0000313" key="2">
    <source>
        <dbReference type="Proteomes" id="UP001230649"/>
    </source>
</evidence>
<accession>A0ACC2VEQ5</accession>
<gene>
    <name evidence="1" type="ORF">QFC20_006093</name>
</gene>
<proteinExistence type="predicted"/>
<reference evidence="1" key="1">
    <citation type="submission" date="2023-04" db="EMBL/GenBank/DDBJ databases">
        <title>Draft Genome sequencing of Naganishia species isolated from polar environments using Oxford Nanopore Technology.</title>
        <authorList>
            <person name="Leo P."/>
            <person name="Venkateswaran K."/>
        </authorList>
    </citation>
    <scope>NUCLEOTIDE SEQUENCE</scope>
    <source>
        <strain evidence="1">MNA-CCFEE 5262</strain>
    </source>
</reference>
<evidence type="ECO:0000313" key="1">
    <source>
        <dbReference type="EMBL" id="KAJ9097870.1"/>
    </source>
</evidence>
<comment type="caution">
    <text evidence="1">The sequence shown here is derived from an EMBL/GenBank/DDBJ whole genome shotgun (WGS) entry which is preliminary data.</text>
</comment>
<sequence>MDRKKGEAHTNEVWVCDHTLVDGLVCGHESNRSDAHKKHLTDTGHGQYACTRFTPNGLPCYRVALDRTPHDPAALEAGIFTSERGTATQGLYVPLFCPGCPEERTGVDWEIATAQIPNESRRSWISRVSSILGYAWNGEQDGRYRTALKHIYDFRENESELEYKKRVAVWFSGVFPLRVHLAHSHGLKDVSISVFCLVPPELGKKICVFGRPSNKNDQSMQMAITHSRTKHSYFFDFDIPVTQDELAKPCSICRVLLPIDPLARVRHNAIHHPPFRCQKRDCGQILGTSGEYLSHLDAKHPKILKKIKASHATGKKPRVHSWHEEIRTFDGWTPEDGVEPGPELGVHFSMDFDFAIDGPRNHVAEDLWIRATTLDVKNIQSRANPHYDEDAASRSTDDWVHEVDSKIGSYIGADRLTDANDPYGFGLTDNSIRLMMYYKNSREGQMTLPHSLLGPFVVELISKATPWIRVQETAIKTYVNTTKRFHAPSPRELATHRQAVEAFDDDDVRPRWIPSLSIINEHNMILTLCRYYQATMREMLEVLSTTSGPTILNRTYACGLFAEDPEFSPYVYALNTSYASASRHRRTFAAKVLRGVRGEALKSTKAAPSVFAGCYRDWTMEYGGKQAFKALLVAPQSMPTGTTREQKAAHESLLRQFAEELQLSDSMNCWEIVGAIRYGIDTETARQEADVIKGSFDMERYTEWWSRSAARYLREEEDAPGGQLPDTLGSARAQLLYEGPLGCGLRLCEIYDRYKRNRTAIQEWFHRPLVSDAWKDSDNKLGEDIVAITKPRREEPQKWKMLDPQAYMQEEETDDTEKQEEAKPKMANPTPGSPYYWPTTYLHVRIGTRTFENVALQAPFVLQAYDTEAIEKRQQSNDWQTGVTAAGWGLGGSWEGGAAQQGKLGDWCAASGWQSGTDWRVTSSWHGGGGW</sequence>
<name>A0ACC2VEQ5_9TREE</name>
<dbReference type="Proteomes" id="UP001230649">
    <property type="component" value="Unassembled WGS sequence"/>
</dbReference>
<keyword evidence="2" id="KW-1185">Reference proteome</keyword>
<protein>
    <submittedName>
        <fullName evidence="1">Uncharacterized protein</fullName>
    </submittedName>
</protein>